<dbReference type="RefSeq" id="WP_087511882.1">
    <property type="nucleotide sequence ID" value="NZ_CP032134.1"/>
</dbReference>
<feature type="compositionally biased region" description="Polar residues" evidence="1">
    <location>
        <begin position="1"/>
        <end position="32"/>
    </location>
</feature>
<dbReference type="KEGG" id="achi:CDG60_12995"/>
<name>A0A3B7LYC1_9GAMM</name>
<evidence type="ECO:0000313" key="3">
    <source>
        <dbReference type="Proteomes" id="UP000263753"/>
    </source>
</evidence>
<gene>
    <name evidence="2" type="ORF">CDG60_12995</name>
</gene>
<sequence>MFVNQTGMSSASNITVQLSHSDQAASESTSGMKNRAVSDHDEAQQLSLYADLKVVREWLALCISVQISMKSDYNSQQIWSFTVFLQL</sequence>
<feature type="region of interest" description="Disordered" evidence="1">
    <location>
        <begin position="1"/>
        <end position="38"/>
    </location>
</feature>
<protein>
    <submittedName>
        <fullName evidence="2">Uncharacterized protein</fullName>
    </submittedName>
</protein>
<evidence type="ECO:0000256" key="1">
    <source>
        <dbReference type="SAM" id="MobiDB-lite"/>
    </source>
</evidence>
<proteinExistence type="predicted"/>
<reference evidence="3" key="1">
    <citation type="submission" date="2018-09" db="EMBL/GenBank/DDBJ databases">
        <title>The complete genome of Acinetobacter sp. strain WCHAc010005.</title>
        <authorList>
            <person name="Hu Y."/>
            <person name="Long H."/>
            <person name="Feng Y."/>
            <person name="Zong Z."/>
        </authorList>
    </citation>
    <scope>NUCLEOTIDE SEQUENCE [LARGE SCALE GENOMIC DNA]</scope>
    <source>
        <strain evidence="3">WCHAc010005</strain>
    </source>
</reference>
<evidence type="ECO:0000313" key="2">
    <source>
        <dbReference type="EMBL" id="AXY57398.1"/>
    </source>
</evidence>
<organism evidence="2 3">
    <name type="scientific">Acinetobacter chinensis</name>
    <dbReference type="NCBI Taxonomy" id="2004650"/>
    <lineage>
        <taxon>Bacteria</taxon>
        <taxon>Pseudomonadati</taxon>
        <taxon>Pseudomonadota</taxon>
        <taxon>Gammaproteobacteria</taxon>
        <taxon>Moraxellales</taxon>
        <taxon>Moraxellaceae</taxon>
        <taxon>Acinetobacter</taxon>
    </lineage>
</organism>
<dbReference type="Proteomes" id="UP000263753">
    <property type="component" value="Chromosome"/>
</dbReference>
<accession>A0A3B7LYC1</accession>
<dbReference type="AlphaFoldDB" id="A0A3B7LYC1"/>
<dbReference type="EMBL" id="CP032134">
    <property type="protein sequence ID" value="AXY57398.1"/>
    <property type="molecule type" value="Genomic_DNA"/>
</dbReference>